<gene>
    <name evidence="7 11" type="primary">tilS</name>
    <name evidence="11" type="ORF">EJ357_26055</name>
</gene>
<evidence type="ECO:0000256" key="8">
    <source>
        <dbReference type="SAM" id="MobiDB-lite"/>
    </source>
</evidence>
<dbReference type="InterPro" id="IPR011063">
    <property type="entry name" value="TilS/TtcA_N"/>
</dbReference>
<dbReference type="NCBIfam" id="TIGR02432">
    <property type="entry name" value="lysidine_TilS_N"/>
    <property type="match status" value="1"/>
</dbReference>
<evidence type="ECO:0000256" key="2">
    <source>
        <dbReference type="ARBA" id="ARBA00022598"/>
    </source>
</evidence>
<evidence type="ECO:0000256" key="5">
    <source>
        <dbReference type="ARBA" id="ARBA00022840"/>
    </source>
</evidence>
<comment type="domain">
    <text evidence="7">The N-terminal region contains the highly conserved SGGXDS motif, predicted to be a P-loop motif involved in ATP binding.</text>
</comment>
<feature type="domain" description="tRNA(Ile)-lysidine synthase substrate-binding" evidence="10">
    <location>
        <begin position="335"/>
        <end position="402"/>
    </location>
</feature>
<keyword evidence="12" id="KW-1185">Reference proteome</keyword>
<keyword evidence="5 7" id="KW-0067">ATP-binding</keyword>
<keyword evidence="1 7" id="KW-0963">Cytoplasm</keyword>
<evidence type="ECO:0000313" key="11">
    <source>
        <dbReference type="EMBL" id="AZQ36480.1"/>
    </source>
</evidence>
<comment type="catalytic activity">
    <reaction evidence="6 7">
        <text>cytidine(34) in tRNA(Ile2) + L-lysine + ATP = lysidine(34) in tRNA(Ile2) + AMP + diphosphate + H(+)</text>
        <dbReference type="Rhea" id="RHEA:43744"/>
        <dbReference type="Rhea" id="RHEA-COMP:10625"/>
        <dbReference type="Rhea" id="RHEA-COMP:10670"/>
        <dbReference type="ChEBI" id="CHEBI:15378"/>
        <dbReference type="ChEBI" id="CHEBI:30616"/>
        <dbReference type="ChEBI" id="CHEBI:32551"/>
        <dbReference type="ChEBI" id="CHEBI:33019"/>
        <dbReference type="ChEBI" id="CHEBI:82748"/>
        <dbReference type="ChEBI" id="CHEBI:83665"/>
        <dbReference type="ChEBI" id="CHEBI:456215"/>
        <dbReference type="EC" id="6.3.4.19"/>
    </reaction>
</comment>
<comment type="subcellular location">
    <subcellularLocation>
        <location evidence="7">Cytoplasm</location>
    </subcellularLocation>
</comment>
<organism evidence="11 12">
    <name type="scientific">Streptomyces cyaneochromogenes</name>
    <dbReference type="NCBI Taxonomy" id="2496836"/>
    <lineage>
        <taxon>Bacteria</taxon>
        <taxon>Bacillati</taxon>
        <taxon>Actinomycetota</taxon>
        <taxon>Actinomycetes</taxon>
        <taxon>Kitasatosporales</taxon>
        <taxon>Streptomycetaceae</taxon>
        <taxon>Streptomyces</taxon>
    </lineage>
</organism>
<dbReference type="GO" id="GO:0006400">
    <property type="term" value="P:tRNA modification"/>
    <property type="evidence" value="ECO:0007669"/>
    <property type="project" value="UniProtKB-UniRule"/>
</dbReference>
<name>A0A3S9MBF3_9ACTN</name>
<dbReference type="EMBL" id="CP034539">
    <property type="protein sequence ID" value="AZQ36480.1"/>
    <property type="molecule type" value="Genomic_DNA"/>
</dbReference>
<feature type="binding site" evidence="7">
    <location>
        <begin position="113"/>
        <end position="118"/>
    </location>
    <ligand>
        <name>ATP</name>
        <dbReference type="ChEBI" id="CHEBI:30616"/>
    </ligand>
</feature>
<dbReference type="Pfam" id="PF01171">
    <property type="entry name" value="ATP_bind_3"/>
    <property type="match status" value="1"/>
</dbReference>
<evidence type="ECO:0000256" key="1">
    <source>
        <dbReference type="ARBA" id="ARBA00022490"/>
    </source>
</evidence>
<sequence>MGPHPAVAAIRLAVRRVLHDILNEHSRTSDAPAPGSPRATSYGTSPVPPPTALSVTSATTFATVVYDPTSSAATAPAAAREPSYEPSGAPAQQPPHTPSYERSPSPLVLVACSGGADSMALASALAFEAPKLGIRAGGITVDHGLQPGSDLRAEEVVLRMRELGLDPVESIAVTVGREGGPEAAARDARYAALDAASARHDALAVLLGHTRDDQAETVLLGLARGSGIRSLSGMAAVSGADGRYRRPFLHIDRQTARKACMVQALPVWDDPHNSDPAYTRSRLRQEGLPALEKALGKGVVEALARTAQLSRDDADALDAWARQAEAAVRDSAGLLECAKLYALPPAVRRRILRRAAIEAGAPAGALFARHIEEVDRLITGWRGQGAINLPGKVVAQRQGGRLVIRQG</sequence>
<dbReference type="GO" id="GO:0005524">
    <property type="term" value="F:ATP binding"/>
    <property type="evidence" value="ECO:0007669"/>
    <property type="project" value="UniProtKB-UniRule"/>
</dbReference>
<evidence type="ECO:0000256" key="7">
    <source>
        <dbReference type="HAMAP-Rule" id="MF_01161"/>
    </source>
</evidence>
<evidence type="ECO:0000256" key="6">
    <source>
        <dbReference type="ARBA" id="ARBA00048539"/>
    </source>
</evidence>
<dbReference type="PANTHER" id="PTHR43033">
    <property type="entry name" value="TRNA(ILE)-LYSIDINE SYNTHASE-RELATED"/>
    <property type="match status" value="1"/>
</dbReference>
<dbReference type="GO" id="GO:0005737">
    <property type="term" value="C:cytoplasm"/>
    <property type="evidence" value="ECO:0007669"/>
    <property type="project" value="UniProtKB-SubCell"/>
</dbReference>
<dbReference type="Pfam" id="PF09179">
    <property type="entry name" value="TilS"/>
    <property type="match status" value="1"/>
</dbReference>
<comment type="function">
    <text evidence="7">Ligates lysine onto the cytidine present at position 34 of the AUA codon-specific tRNA(Ile) that contains the anticodon CAU, in an ATP-dependent manner. Cytidine is converted to lysidine, thus changing the amino acid specificity of the tRNA from methionine to isoleucine.</text>
</comment>
<dbReference type="KEGG" id="scya:EJ357_26055"/>
<dbReference type="InterPro" id="IPR012094">
    <property type="entry name" value="tRNA_Ile_lys_synt"/>
</dbReference>
<keyword evidence="4 7" id="KW-0547">Nucleotide-binding</keyword>
<evidence type="ECO:0000256" key="4">
    <source>
        <dbReference type="ARBA" id="ARBA00022741"/>
    </source>
</evidence>
<dbReference type="Gene3D" id="3.40.50.620">
    <property type="entry name" value="HUPs"/>
    <property type="match status" value="1"/>
</dbReference>
<protein>
    <recommendedName>
        <fullName evidence="7">tRNA(Ile)-lysidine synthase</fullName>
        <ecNumber evidence="7">6.3.4.19</ecNumber>
    </recommendedName>
    <alternativeName>
        <fullName evidence="7">tRNA(Ile)-2-lysyl-cytidine synthase</fullName>
    </alternativeName>
    <alternativeName>
        <fullName evidence="7">tRNA(Ile)-lysidine synthetase</fullName>
    </alternativeName>
</protein>
<accession>A0A3S9MBF3</accession>
<feature type="domain" description="tRNA(Ile)-lysidine/2-thiocytidine synthase N-terminal" evidence="9">
    <location>
        <begin position="108"/>
        <end position="286"/>
    </location>
</feature>
<dbReference type="InterPro" id="IPR014729">
    <property type="entry name" value="Rossmann-like_a/b/a_fold"/>
</dbReference>
<dbReference type="EC" id="6.3.4.19" evidence="7"/>
<evidence type="ECO:0000313" key="12">
    <source>
        <dbReference type="Proteomes" id="UP000280298"/>
    </source>
</evidence>
<dbReference type="PANTHER" id="PTHR43033:SF1">
    <property type="entry name" value="TRNA(ILE)-LYSIDINE SYNTHASE-RELATED"/>
    <property type="match status" value="1"/>
</dbReference>
<keyword evidence="2 7" id="KW-0436">Ligase</keyword>
<dbReference type="OrthoDB" id="5244702at2"/>
<dbReference type="CDD" id="cd01992">
    <property type="entry name" value="TilS_N"/>
    <property type="match status" value="1"/>
</dbReference>
<dbReference type="Gene3D" id="1.20.59.20">
    <property type="match status" value="1"/>
</dbReference>
<feature type="region of interest" description="Disordered" evidence="8">
    <location>
        <begin position="73"/>
        <end position="103"/>
    </location>
</feature>
<evidence type="ECO:0000259" key="9">
    <source>
        <dbReference type="Pfam" id="PF01171"/>
    </source>
</evidence>
<reference evidence="11 12" key="1">
    <citation type="journal article" date="2019" name="Int. J. Syst. Evol. Microbiol.">
        <title>Streptomyces cyaneochromogenes sp. nov., a blue pigment-producing actinomycete from manganese-contaminated soil.</title>
        <authorList>
            <person name="Tang X."/>
            <person name="Zhao J."/>
            <person name="Li K."/>
            <person name="Chen Z."/>
            <person name="Sun Y."/>
            <person name="Gao J."/>
        </authorList>
    </citation>
    <scope>NUCLEOTIDE SEQUENCE [LARGE SCALE GENOMIC DNA]</scope>
    <source>
        <strain evidence="11 12">MK-45</strain>
    </source>
</reference>
<dbReference type="HAMAP" id="MF_01161">
    <property type="entry name" value="tRNA_Ile_lys_synt"/>
    <property type="match status" value="1"/>
</dbReference>
<dbReference type="SUPFAM" id="SSF82829">
    <property type="entry name" value="MesJ substrate recognition domain-like"/>
    <property type="match status" value="1"/>
</dbReference>
<dbReference type="AlphaFoldDB" id="A0A3S9MBF3"/>
<evidence type="ECO:0000256" key="3">
    <source>
        <dbReference type="ARBA" id="ARBA00022694"/>
    </source>
</evidence>
<comment type="similarity">
    <text evidence="7">Belongs to the tRNA(Ile)-lysidine synthase family.</text>
</comment>
<keyword evidence="3 7" id="KW-0819">tRNA processing</keyword>
<dbReference type="Proteomes" id="UP000280298">
    <property type="component" value="Chromosome"/>
</dbReference>
<dbReference type="InterPro" id="IPR012795">
    <property type="entry name" value="tRNA_Ile_lys_synt_N"/>
</dbReference>
<dbReference type="InterPro" id="IPR015262">
    <property type="entry name" value="tRNA_Ile_lys_synt_subst-bd"/>
</dbReference>
<proteinExistence type="inferred from homology"/>
<dbReference type="SUPFAM" id="SSF52402">
    <property type="entry name" value="Adenine nucleotide alpha hydrolases-like"/>
    <property type="match status" value="1"/>
</dbReference>
<feature type="region of interest" description="Disordered" evidence="8">
    <location>
        <begin position="24"/>
        <end position="51"/>
    </location>
</feature>
<dbReference type="GO" id="GO:0032267">
    <property type="term" value="F:tRNA(Ile)-lysidine synthase activity"/>
    <property type="evidence" value="ECO:0007669"/>
    <property type="project" value="UniProtKB-EC"/>
</dbReference>
<evidence type="ECO:0000259" key="10">
    <source>
        <dbReference type="Pfam" id="PF09179"/>
    </source>
</evidence>